<evidence type="ECO:0000256" key="5">
    <source>
        <dbReference type="ARBA" id="ARBA00023163"/>
    </source>
</evidence>
<dbReference type="InterPro" id="IPR013249">
    <property type="entry name" value="RNA_pol_sigma70_r4_t2"/>
</dbReference>
<keyword evidence="5" id="KW-0804">Transcription</keyword>
<feature type="domain" description="RNA polymerase sigma factor 70 region 4 type 2" evidence="7">
    <location>
        <begin position="119"/>
        <end position="171"/>
    </location>
</feature>
<organism evidence="8 9">
    <name type="scientific">Aureibacter tunicatorum</name>
    <dbReference type="NCBI Taxonomy" id="866807"/>
    <lineage>
        <taxon>Bacteria</taxon>
        <taxon>Pseudomonadati</taxon>
        <taxon>Bacteroidota</taxon>
        <taxon>Cytophagia</taxon>
        <taxon>Cytophagales</taxon>
        <taxon>Persicobacteraceae</taxon>
        <taxon>Aureibacter</taxon>
    </lineage>
</organism>
<dbReference type="SUPFAM" id="SSF88946">
    <property type="entry name" value="Sigma2 domain of RNA polymerase sigma factors"/>
    <property type="match status" value="1"/>
</dbReference>
<dbReference type="InterPro" id="IPR013324">
    <property type="entry name" value="RNA_pol_sigma_r3/r4-like"/>
</dbReference>
<keyword evidence="9" id="KW-1185">Reference proteome</keyword>
<evidence type="ECO:0000256" key="2">
    <source>
        <dbReference type="ARBA" id="ARBA00023015"/>
    </source>
</evidence>
<dbReference type="NCBIfam" id="TIGR02937">
    <property type="entry name" value="sigma70-ECF"/>
    <property type="match status" value="1"/>
</dbReference>
<protein>
    <submittedName>
        <fullName evidence="8">RNA polymerase sigma-70 factor (ECF subfamily)</fullName>
    </submittedName>
</protein>
<comment type="similarity">
    <text evidence="1">Belongs to the sigma-70 factor family. ECF subfamily.</text>
</comment>
<comment type="caution">
    <text evidence="8">The sequence shown here is derived from an EMBL/GenBank/DDBJ whole genome shotgun (WGS) entry which is preliminary data.</text>
</comment>
<dbReference type="Gene3D" id="1.10.1740.10">
    <property type="match status" value="1"/>
</dbReference>
<dbReference type="AlphaFoldDB" id="A0AAE3XRR9"/>
<evidence type="ECO:0000313" key="9">
    <source>
        <dbReference type="Proteomes" id="UP001185092"/>
    </source>
</evidence>
<evidence type="ECO:0000313" key="8">
    <source>
        <dbReference type="EMBL" id="MDR6241417.1"/>
    </source>
</evidence>
<dbReference type="GO" id="GO:0003677">
    <property type="term" value="F:DNA binding"/>
    <property type="evidence" value="ECO:0007669"/>
    <property type="project" value="UniProtKB-KW"/>
</dbReference>
<dbReference type="RefSeq" id="WP_309942164.1">
    <property type="nucleotide sequence ID" value="NZ_AP025306.1"/>
</dbReference>
<dbReference type="InterPro" id="IPR036388">
    <property type="entry name" value="WH-like_DNA-bd_sf"/>
</dbReference>
<keyword evidence="3" id="KW-0731">Sigma factor</keyword>
<keyword evidence="4" id="KW-0238">DNA-binding</keyword>
<dbReference type="PANTHER" id="PTHR43133:SF8">
    <property type="entry name" value="RNA POLYMERASE SIGMA FACTOR HI_1459-RELATED"/>
    <property type="match status" value="1"/>
</dbReference>
<accession>A0AAE3XRR9</accession>
<reference evidence="8" key="1">
    <citation type="submission" date="2023-07" db="EMBL/GenBank/DDBJ databases">
        <title>Genomic Encyclopedia of Type Strains, Phase IV (KMG-IV): sequencing the most valuable type-strain genomes for metagenomic binning, comparative biology and taxonomic classification.</title>
        <authorList>
            <person name="Goeker M."/>
        </authorList>
    </citation>
    <scope>NUCLEOTIDE SEQUENCE</scope>
    <source>
        <strain evidence="8">DSM 26174</strain>
    </source>
</reference>
<dbReference type="InterPro" id="IPR013325">
    <property type="entry name" value="RNA_pol_sigma_r2"/>
</dbReference>
<feature type="domain" description="RNA polymerase sigma-70 region 2" evidence="6">
    <location>
        <begin position="24"/>
        <end position="89"/>
    </location>
</feature>
<dbReference type="EMBL" id="JAVDQD010000008">
    <property type="protein sequence ID" value="MDR6241417.1"/>
    <property type="molecule type" value="Genomic_DNA"/>
</dbReference>
<evidence type="ECO:0000259" key="7">
    <source>
        <dbReference type="Pfam" id="PF08281"/>
    </source>
</evidence>
<dbReference type="SUPFAM" id="SSF88659">
    <property type="entry name" value="Sigma3 and sigma4 domains of RNA polymerase sigma factors"/>
    <property type="match status" value="1"/>
</dbReference>
<gene>
    <name evidence="8" type="ORF">HNQ88_004504</name>
</gene>
<dbReference type="InterPro" id="IPR039425">
    <property type="entry name" value="RNA_pol_sigma-70-like"/>
</dbReference>
<evidence type="ECO:0000259" key="6">
    <source>
        <dbReference type="Pfam" id="PF04542"/>
    </source>
</evidence>
<dbReference type="Pfam" id="PF08281">
    <property type="entry name" value="Sigma70_r4_2"/>
    <property type="match status" value="1"/>
</dbReference>
<dbReference type="CDD" id="cd06171">
    <property type="entry name" value="Sigma70_r4"/>
    <property type="match status" value="1"/>
</dbReference>
<dbReference type="GO" id="GO:0016987">
    <property type="term" value="F:sigma factor activity"/>
    <property type="evidence" value="ECO:0007669"/>
    <property type="project" value="UniProtKB-KW"/>
</dbReference>
<proteinExistence type="inferred from homology"/>
<dbReference type="PANTHER" id="PTHR43133">
    <property type="entry name" value="RNA POLYMERASE ECF-TYPE SIGMA FACTO"/>
    <property type="match status" value="1"/>
</dbReference>
<dbReference type="InterPro" id="IPR007627">
    <property type="entry name" value="RNA_pol_sigma70_r2"/>
</dbReference>
<dbReference type="Gene3D" id="1.10.10.10">
    <property type="entry name" value="Winged helix-like DNA-binding domain superfamily/Winged helix DNA-binding domain"/>
    <property type="match status" value="1"/>
</dbReference>
<evidence type="ECO:0000256" key="1">
    <source>
        <dbReference type="ARBA" id="ARBA00010641"/>
    </source>
</evidence>
<dbReference type="Pfam" id="PF04542">
    <property type="entry name" value="Sigma70_r2"/>
    <property type="match status" value="1"/>
</dbReference>
<dbReference type="Proteomes" id="UP001185092">
    <property type="component" value="Unassembled WGS sequence"/>
</dbReference>
<sequence>MEQTTDEMLMLKVKQGDLDQMKLIFERHHLKLFRFLYRLTGDKTLSEDMTQTVFYRILRYRHSYKEGQSVNAWLYQIGRNVFYDHCERVKKNYEIQDESSIPDSQSQNGTGMEAEELNEQLMLAINSLDKEHKEILVMSKFQEMRYEDISLRTGMSVSNIKTRVYRAMKELKSVFFKLNEAG</sequence>
<dbReference type="InterPro" id="IPR014284">
    <property type="entry name" value="RNA_pol_sigma-70_dom"/>
</dbReference>
<keyword evidence="2" id="KW-0805">Transcription regulation</keyword>
<evidence type="ECO:0000256" key="3">
    <source>
        <dbReference type="ARBA" id="ARBA00023082"/>
    </source>
</evidence>
<dbReference type="GO" id="GO:0006352">
    <property type="term" value="P:DNA-templated transcription initiation"/>
    <property type="evidence" value="ECO:0007669"/>
    <property type="project" value="InterPro"/>
</dbReference>
<name>A0AAE3XRR9_9BACT</name>
<evidence type="ECO:0000256" key="4">
    <source>
        <dbReference type="ARBA" id="ARBA00023125"/>
    </source>
</evidence>